<dbReference type="InterPro" id="IPR005828">
    <property type="entry name" value="MFS_sugar_transport-like"/>
</dbReference>
<dbReference type="InterPro" id="IPR045263">
    <property type="entry name" value="GLUT"/>
</dbReference>
<dbReference type="GO" id="GO:0016020">
    <property type="term" value="C:membrane"/>
    <property type="evidence" value="ECO:0007669"/>
    <property type="project" value="UniProtKB-SubCell"/>
</dbReference>
<dbReference type="InterPro" id="IPR036259">
    <property type="entry name" value="MFS_trans_sf"/>
</dbReference>
<dbReference type="EMBL" id="UZAJ01015540">
    <property type="protein sequence ID" value="VDO73653.1"/>
    <property type="molecule type" value="Genomic_DNA"/>
</dbReference>
<keyword evidence="7" id="KW-1185">Reference proteome</keyword>
<dbReference type="AlphaFoldDB" id="A0A183HUC1"/>
<keyword evidence="2 5" id="KW-0812">Transmembrane</keyword>
<dbReference type="Proteomes" id="UP000267606">
    <property type="component" value="Unassembled WGS sequence"/>
</dbReference>
<organism evidence="8">
    <name type="scientific">Onchocerca flexuosa</name>
    <dbReference type="NCBI Taxonomy" id="387005"/>
    <lineage>
        <taxon>Eukaryota</taxon>
        <taxon>Metazoa</taxon>
        <taxon>Ecdysozoa</taxon>
        <taxon>Nematoda</taxon>
        <taxon>Chromadorea</taxon>
        <taxon>Rhabditida</taxon>
        <taxon>Spirurina</taxon>
        <taxon>Spiruromorpha</taxon>
        <taxon>Filarioidea</taxon>
        <taxon>Onchocercidae</taxon>
        <taxon>Onchocerca</taxon>
    </lineage>
</organism>
<reference evidence="8" key="1">
    <citation type="submission" date="2016-06" db="UniProtKB">
        <authorList>
            <consortium name="WormBaseParasite"/>
        </authorList>
    </citation>
    <scope>IDENTIFICATION</scope>
</reference>
<feature type="transmembrane region" description="Helical" evidence="5">
    <location>
        <begin position="33"/>
        <end position="53"/>
    </location>
</feature>
<dbReference type="Pfam" id="PF00083">
    <property type="entry name" value="Sugar_tr"/>
    <property type="match status" value="1"/>
</dbReference>
<proteinExistence type="predicted"/>
<evidence type="ECO:0000256" key="4">
    <source>
        <dbReference type="ARBA" id="ARBA00023136"/>
    </source>
</evidence>
<evidence type="ECO:0000313" key="6">
    <source>
        <dbReference type="EMBL" id="VDO73653.1"/>
    </source>
</evidence>
<evidence type="ECO:0000256" key="5">
    <source>
        <dbReference type="SAM" id="Phobius"/>
    </source>
</evidence>
<reference evidence="6 7" key="2">
    <citation type="submission" date="2018-11" db="EMBL/GenBank/DDBJ databases">
        <authorList>
            <consortium name="Pathogen Informatics"/>
        </authorList>
    </citation>
    <scope>NUCLEOTIDE SEQUENCE [LARGE SCALE GENOMIC DNA]</scope>
</reference>
<evidence type="ECO:0000256" key="1">
    <source>
        <dbReference type="ARBA" id="ARBA00004370"/>
    </source>
</evidence>
<sequence length="141" mass="15570">MLIISQFVSILALSMTMISIVIGEAAKLGTLTGVSIVLFATSLGIGSISRFYSAELVPKSMILRTVTILSLIESFTKILLDFGFYPLATTTGGYSLLIFIIPSVLFFALIVFYCPETKQRSVNEILNEIAWKFNINIEFKV</sequence>
<evidence type="ECO:0000313" key="8">
    <source>
        <dbReference type="WBParaSite" id="OFLC_0001108301-mRNA-1"/>
    </source>
</evidence>
<dbReference type="Gene3D" id="1.20.1250.20">
    <property type="entry name" value="MFS general substrate transporter like domains"/>
    <property type="match status" value="1"/>
</dbReference>
<name>A0A183HUC1_9BILA</name>
<dbReference type="PANTHER" id="PTHR23503">
    <property type="entry name" value="SOLUTE CARRIER FAMILY 2"/>
    <property type="match status" value="1"/>
</dbReference>
<dbReference type="GO" id="GO:0015149">
    <property type="term" value="F:hexose transmembrane transporter activity"/>
    <property type="evidence" value="ECO:0007669"/>
    <property type="project" value="TreeGrafter"/>
</dbReference>
<accession>A0A183HUC1</accession>
<gene>
    <name evidence="6" type="ORF">OFLC_LOCUS11080</name>
</gene>
<keyword evidence="4 5" id="KW-0472">Membrane</keyword>
<feature type="transmembrane region" description="Helical" evidence="5">
    <location>
        <begin position="94"/>
        <end position="114"/>
    </location>
</feature>
<evidence type="ECO:0000256" key="3">
    <source>
        <dbReference type="ARBA" id="ARBA00022989"/>
    </source>
</evidence>
<keyword evidence="3 5" id="KW-1133">Transmembrane helix</keyword>
<dbReference type="PANTHER" id="PTHR23503:SF39">
    <property type="entry name" value="MAJOR FACILITATOR SUPERFAMILY (MFS) PROFILE DOMAIN-CONTAINING PROTEIN"/>
    <property type="match status" value="1"/>
</dbReference>
<dbReference type="STRING" id="387005.A0A183HUC1"/>
<evidence type="ECO:0000256" key="2">
    <source>
        <dbReference type="ARBA" id="ARBA00022692"/>
    </source>
</evidence>
<feature type="transmembrane region" description="Helical" evidence="5">
    <location>
        <begin position="65"/>
        <end position="88"/>
    </location>
</feature>
<evidence type="ECO:0000313" key="7">
    <source>
        <dbReference type="Proteomes" id="UP000267606"/>
    </source>
</evidence>
<comment type="subcellular location">
    <subcellularLocation>
        <location evidence="1">Membrane</location>
    </subcellularLocation>
</comment>
<dbReference type="WBParaSite" id="OFLC_0001108301-mRNA-1">
    <property type="protein sequence ID" value="OFLC_0001108301-mRNA-1"/>
    <property type="gene ID" value="OFLC_0001108301"/>
</dbReference>
<protein>
    <submittedName>
        <fullName evidence="8">MFS domain-containing protein</fullName>
    </submittedName>
</protein>